<evidence type="ECO:0000259" key="17">
    <source>
        <dbReference type="PROSITE" id="PS00907"/>
    </source>
</evidence>
<name>A0A9Q0MFY7_BLOTA</name>
<evidence type="ECO:0000313" key="18">
    <source>
        <dbReference type="EMBL" id="KAJ6224839.1"/>
    </source>
</evidence>
<comment type="catalytic activity">
    <reaction evidence="13">
        <text>uroporphyrinogen III + 4 H(+) = coproporphyrinogen III + 4 CO2</text>
        <dbReference type="Rhea" id="RHEA:19865"/>
        <dbReference type="ChEBI" id="CHEBI:15378"/>
        <dbReference type="ChEBI" id="CHEBI:16526"/>
        <dbReference type="ChEBI" id="CHEBI:57308"/>
        <dbReference type="ChEBI" id="CHEBI:57309"/>
        <dbReference type="EC" id="4.1.1.37"/>
    </reaction>
    <physiologicalReaction direction="left-to-right" evidence="13">
        <dbReference type="Rhea" id="RHEA:19866"/>
    </physiologicalReaction>
</comment>
<comment type="catalytic activity">
    <reaction evidence="12">
        <text>uroporphyrinogen I + 4 H(+) = coproporphyrinogen I + 4 CO2</text>
        <dbReference type="Rhea" id="RHEA:31239"/>
        <dbReference type="ChEBI" id="CHEBI:15378"/>
        <dbReference type="ChEBI" id="CHEBI:16526"/>
        <dbReference type="ChEBI" id="CHEBI:62626"/>
        <dbReference type="ChEBI" id="CHEBI:62631"/>
    </reaction>
    <physiologicalReaction direction="left-to-right" evidence="12">
        <dbReference type="Rhea" id="RHEA:31240"/>
    </physiologicalReaction>
</comment>
<keyword evidence="19" id="KW-1185">Reference proteome</keyword>
<dbReference type="HAMAP" id="MF_00218">
    <property type="entry name" value="URO_D"/>
    <property type="match status" value="1"/>
</dbReference>
<proteinExistence type="inferred from homology"/>
<evidence type="ECO:0000256" key="11">
    <source>
        <dbReference type="ARBA" id="ARBA00045708"/>
    </source>
</evidence>
<dbReference type="SUPFAM" id="SSF51726">
    <property type="entry name" value="UROD/MetE-like"/>
    <property type="match status" value="1"/>
</dbReference>
<evidence type="ECO:0000256" key="5">
    <source>
        <dbReference type="ARBA" id="ARBA00012288"/>
    </source>
</evidence>
<dbReference type="GO" id="GO:0004853">
    <property type="term" value="F:uroporphyrinogen decarboxylase activity"/>
    <property type="evidence" value="ECO:0007669"/>
    <property type="project" value="UniProtKB-EC"/>
</dbReference>
<comment type="similarity">
    <text evidence="3 15">Belongs to the uroporphyrinogen decarboxylase family.</text>
</comment>
<evidence type="ECO:0000256" key="3">
    <source>
        <dbReference type="ARBA" id="ARBA00009935"/>
    </source>
</evidence>
<dbReference type="PROSITE" id="PS00907">
    <property type="entry name" value="UROD_2"/>
    <property type="match status" value="1"/>
</dbReference>
<dbReference type="InterPro" id="IPR006361">
    <property type="entry name" value="Uroporphyrinogen_deCO2ase_HemE"/>
</dbReference>
<gene>
    <name evidence="18" type="ORF">RDWZM_003384</name>
</gene>
<evidence type="ECO:0000256" key="6">
    <source>
        <dbReference type="ARBA" id="ARBA00014308"/>
    </source>
</evidence>
<dbReference type="InterPro" id="IPR038071">
    <property type="entry name" value="UROD/MetE-like_sf"/>
</dbReference>
<feature type="domain" description="Uroporphyrinogen decarboxylase (URO-D)" evidence="17">
    <location>
        <begin position="145"/>
        <end position="161"/>
    </location>
</feature>
<dbReference type="NCBIfam" id="TIGR01464">
    <property type="entry name" value="hemE"/>
    <property type="match status" value="1"/>
</dbReference>
<evidence type="ECO:0000259" key="16">
    <source>
        <dbReference type="PROSITE" id="PS00906"/>
    </source>
</evidence>
<evidence type="ECO:0000256" key="1">
    <source>
        <dbReference type="ARBA" id="ARBA00004514"/>
    </source>
</evidence>
<dbReference type="AlphaFoldDB" id="A0A9Q0MFY7"/>
<dbReference type="Gene3D" id="3.20.20.210">
    <property type="match status" value="1"/>
</dbReference>
<keyword evidence="8 14" id="KW-0210">Decarboxylase</keyword>
<dbReference type="CDD" id="cd00717">
    <property type="entry name" value="URO-D"/>
    <property type="match status" value="1"/>
</dbReference>
<dbReference type="InterPro" id="IPR000257">
    <property type="entry name" value="Uroporphyrinogen_deCOase"/>
</dbReference>
<evidence type="ECO:0000256" key="14">
    <source>
        <dbReference type="RuleBase" id="RU000554"/>
    </source>
</evidence>
<dbReference type="PANTHER" id="PTHR21091:SF169">
    <property type="entry name" value="UROPORPHYRINOGEN DECARBOXYLASE"/>
    <property type="match status" value="1"/>
</dbReference>
<evidence type="ECO:0000256" key="13">
    <source>
        <dbReference type="ARBA" id="ARBA00048411"/>
    </source>
</evidence>
<organism evidence="18 19">
    <name type="scientific">Blomia tropicalis</name>
    <name type="common">Mite</name>
    <dbReference type="NCBI Taxonomy" id="40697"/>
    <lineage>
        <taxon>Eukaryota</taxon>
        <taxon>Metazoa</taxon>
        <taxon>Ecdysozoa</taxon>
        <taxon>Arthropoda</taxon>
        <taxon>Chelicerata</taxon>
        <taxon>Arachnida</taxon>
        <taxon>Acari</taxon>
        <taxon>Acariformes</taxon>
        <taxon>Sarcoptiformes</taxon>
        <taxon>Astigmata</taxon>
        <taxon>Glycyphagoidea</taxon>
        <taxon>Echimyopodidae</taxon>
        <taxon>Blomia</taxon>
    </lineage>
</organism>
<comment type="subcellular location">
    <subcellularLocation>
        <location evidence="1">Cytoplasm</location>
        <location evidence="1">Cytosol</location>
    </subcellularLocation>
</comment>
<comment type="pathway">
    <text evidence="2 14">Porphyrin-containing compound metabolism; protoporphyrin-IX biosynthesis; coproporphyrinogen-III from 5-aminolevulinate: step 4/4.</text>
</comment>
<comment type="subunit">
    <text evidence="4">Homodimer.</text>
</comment>
<evidence type="ECO:0000313" key="19">
    <source>
        <dbReference type="Proteomes" id="UP001142055"/>
    </source>
</evidence>
<sequence length="367" mass="41315">MANFPELTNDLIIRAALGEKTSHVPVWVMRQAGRYLPEFRQLRQHHSFFDICRTPELACDATLMPIRRFDLDAAIIFSDILVIPQALGIDVQMVDSVGPVLDPLTNPSDIKTKVKADNDIDQQLDYVYKAITLTRHSLQGKVPLIGFAGAPFTLMSYMVEGKGSKTLSNVKKWLYQSPVESHHLLDLLATSITTFLVSQVRAGAQMLQIFESNAGFLGPTQFDQFCLPYLSKISKTVKEQLREQELPSVPITVFAKDAHYALDKLCDKTISNYDVVSLDWTIQPQMARTIARDGVTLQGNLDPCALYSNQDDLDYLVEQMVNEFGTERYIANLGHGIYPDMSPESVNTFVNGVHKHSRRYNLQKDCI</sequence>
<comment type="function">
    <text evidence="11">Catalyzes the sequential decarboxylation of the four acetate side chains of uroporphyrinogen to form coproporphyrinogen and participates in the fifth step in the heme biosynthetic pathway. Isomer I or isomer III of uroporphyrinogen may serve as substrate, but only coproporphyrinogen III can ultimately be converted to heme. In vitro also decarboxylates pentacarboxylate porphyrinogen I.</text>
</comment>
<evidence type="ECO:0000256" key="8">
    <source>
        <dbReference type="ARBA" id="ARBA00022793"/>
    </source>
</evidence>
<evidence type="ECO:0000256" key="7">
    <source>
        <dbReference type="ARBA" id="ARBA00022490"/>
    </source>
</evidence>
<feature type="domain" description="Uroporphyrinogen decarboxylase (URO-D)" evidence="16">
    <location>
        <begin position="25"/>
        <end position="34"/>
    </location>
</feature>
<dbReference type="PROSITE" id="PS00906">
    <property type="entry name" value="UROD_1"/>
    <property type="match status" value="1"/>
</dbReference>
<dbReference type="EMBL" id="JAPWDV010000001">
    <property type="protein sequence ID" value="KAJ6224839.1"/>
    <property type="molecule type" value="Genomic_DNA"/>
</dbReference>
<evidence type="ECO:0000256" key="15">
    <source>
        <dbReference type="RuleBase" id="RU004169"/>
    </source>
</evidence>
<protein>
    <recommendedName>
        <fullName evidence="6 14">Uroporphyrinogen decarboxylase</fullName>
        <ecNumber evidence="5 14">4.1.1.37</ecNumber>
    </recommendedName>
</protein>
<dbReference type="FunFam" id="3.20.20.210:FF:000008">
    <property type="entry name" value="Uroporphyrinogen decarboxylase"/>
    <property type="match status" value="1"/>
</dbReference>
<keyword evidence="10 14" id="KW-0627">Porphyrin biosynthesis</keyword>
<dbReference type="GO" id="GO:0005829">
    <property type="term" value="C:cytosol"/>
    <property type="evidence" value="ECO:0007669"/>
    <property type="project" value="UniProtKB-SubCell"/>
</dbReference>
<reference evidence="18" key="1">
    <citation type="submission" date="2022-12" db="EMBL/GenBank/DDBJ databases">
        <title>Genome assemblies of Blomia tropicalis.</title>
        <authorList>
            <person name="Cui Y."/>
        </authorList>
    </citation>
    <scope>NUCLEOTIDE SEQUENCE</scope>
    <source>
        <tissue evidence="18">Adult mites</tissue>
    </source>
</reference>
<dbReference type="Proteomes" id="UP001142055">
    <property type="component" value="Chromosome 1"/>
</dbReference>
<dbReference type="Pfam" id="PF01208">
    <property type="entry name" value="URO-D"/>
    <property type="match status" value="1"/>
</dbReference>
<evidence type="ECO:0000256" key="9">
    <source>
        <dbReference type="ARBA" id="ARBA00023239"/>
    </source>
</evidence>
<evidence type="ECO:0000256" key="12">
    <source>
        <dbReference type="ARBA" id="ARBA00047341"/>
    </source>
</evidence>
<keyword evidence="9 14" id="KW-0456">Lyase</keyword>
<dbReference type="GO" id="GO:0006783">
    <property type="term" value="P:heme biosynthetic process"/>
    <property type="evidence" value="ECO:0007669"/>
    <property type="project" value="TreeGrafter"/>
</dbReference>
<dbReference type="OMA" id="LWLMRQA"/>
<evidence type="ECO:0000256" key="2">
    <source>
        <dbReference type="ARBA" id="ARBA00004804"/>
    </source>
</evidence>
<evidence type="ECO:0000256" key="10">
    <source>
        <dbReference type="ARBA" id="ARBA00023244"/>
    </source>
</evidence>
<accession>A0A9Q0MFY7</accession>
<evidence type="ECO:0000256" key="4">
    <source>
        <dbReference type="ARBA" id="ARBA00011738"/>
    </source>
</evidence>
<keyword evidence="7" id="KW-0963">Cytoplasm</keyword>
<dbReference type="EC" id="4.1.1.37" evidence="5 14"/>
<comment type="caution">
    <text evidence="18">The sequence shown here is derived from an EMBL/GenBank/DDBJ whole genome shotgun (WGS) entry which is preliminary data.</text>
</comment>
<dbReference type="PANTHER" id="PTHR21091">
    <property type="entry name" value="METHYLTETRAHYDROFOLATE:HOMOCYSTEINE METHYLTRANSFERASE RELATED"/>
    <property type="match status" value="1"/>
</dbReference>